<dbReference type="GO" id="GO:0070042">
    <property type="term" value="F:rRNA (uridine-N3-)-methyltransferase activity"/>
    <property type="evidence" value="ECO:0007669"/>
    <property type="project" value="InterPro"/>
</dbReference>
<keyword evidence="3" id="KW-1185">Reference proteome</keyword>
<dbReference type="OrthoDB" id="810819at2759"/>
<sequence>MRIEEVEAEEEEVKWVKHYSSDYSILLVGEGDFSFSSSLANSFGSASNIVATSLDSYDVLVKMYKNAKSNLENLLKLGATILHGVDATKMKFHPDLKMRKFDRIIFNFPHAGFNGKEDDINVINMHKELVLHFFKNASCMLRAYGEIHVSHKTSRPFCDWNIEELACRCSLEQVDCVDFKIEDYAGYKNKRGNDKKNGTRWDEPFPLGECSTFKFAVKKSKVKPHFVNKSSRLHQYQGNPIQMQCLTNVNEFMGHRPSTLDFGARNANVFDNQFNRASETFERGMDHFSDGAQRRNYGRYMAEASETQQCQGNSIKSLYCPASFGTMYPQMNFNVNGMFMADESHAQQFRSNSIQSLHHSVSLATMNPRTSFDIDVNEHPGYIRSPLSTNIRRESVNASNGYSNHASEETWRHKVRLFGQHSDGTRMPDLNRFMAGAPTKKITW</sequence>
<dbReference type="EMBL" id="KK914578">
    <property type="protein sequence ID" value="KDP32630.1"/>
    <property type="molecule type" value="Genomic_DNA"/>
</dbReference>
<reference evidence="2 3" key="1">
    <citation type="journal article" date="2014" name="PLoS ONE">
        <title>Global Analysis of Gene Expression Profiles in Physic Nut (Jatropha curcas L.) Seedlings Exposed to Salt Stress.</title>
        <authorList>
            <person name="Zhang L."/>
            <person name="Zhang C."/>
            <person name="Wu P."/>
            <person name="Chen Y."/>
            <person name="Li M."/>
            <person name="Jiang H."/>
            <person name="Wu G."/>
        </authorList>
    </citation>
    <scope>NUCLEOTIDE SEQUENCE [LARGE SCALE GENOMIC DNA]</scope>
    <source>
        <strain evidence="3">cv. GZQX0401</strain>
        <tissue evidence="2">Young leaves</tissue>
    </source>
</reference>
<dbReference type="FunFam" id="3.40.50.150:FF:000440">
    <property type="entry name" value="Os09g0479300 protein"/>
    <property type="match status" value="1"/>
</dbReference>
<dbReference type="Pfam" id="PF10354">
    <property type="entry name" value="BMT5-like"/>
    <property type="match status" value="1"/>
</dbReference>
<dbReference type="InterPro" id="IPR019446">
    <property type="entry name" value="BMT5-like"/>
</dbReference>
<organism evidence="2 3">
    <name type="scientific">Jatropha curcas</name>
    <name type="common">Barbados nut</name>
    <dbReference type="NCBI Taxonomy" id="180498"/>
    <lineage>
        <taxon>Eukaryota</taxon>
        <taxon>Viridiplantae</taxon>
        <taxon>Streptophyta</taxon>
        <taxon>Embryophyta</taxon>
        <taxon>Tracheophyta</taxon>
        <taxon>Spermatophyta</taxon>
        <taxon>Magnoliopsida</taxon>
        <taxon>eudicotyledons</taxon>
        <taxon>Gunneridae</taxon>
        <taxon>Pentapetalae</taxon>
        <taxon>rosids</taxon>
        <taxon>fabids</taxon>
        <taxon>Malpighiales</taxon>
        <taxon>Euphorbiaceae</taxon>
        <taxon>Crotonoideae</taxon>
        <taxon>Jatropheae</taxon>
        <taxon>Jatropha</taxon>
    </lineage>
</organism>
<dbReference type="AlphaFoldDB" id="A0A067KK49"/>
<name>A0A067KK49_JATCU</name>
<dbReference type="PANTHER" id="PTHR11538:SF26">
    <property type="entry name" value="FERREDOXIN-FOLD ANTICODON-BINDING DOMAIN-CONTAINING PROTEIN 1"/>
    <property type="match status" value="1"/>
</dbReference>
<evidence type="ECO:0000313" key="2">
    <source>
        <dbReference type="EMBL" id="KDP32630.1"/>
    </source>
</evidence>
<dbReference type="KEGG" id="jcu:105639143"/>
<evidence type="ECO:0000313" key="3">
    <source>
        <dbReference type="Proteomes" id="UP000027138"/>
    </source>
</evidence>
<dbReference type="GO" id="GO:0070475">
    <property type="term" value="P:rRNA base methylation"/>
    <property type="evidence" value="ECO:0007669"/>
    <property type="project" value="InterPro"/>
</dbReference>
<protein>
    <recommendedName>
        <fullName evidence="1">25S rRNA (uridine-N(3))-methyltransferase BMT5-like domain-containing protein</fullName>
    </recommendedName>
</protein>
<evidence type="ECO:0000259" key="1">
    <source>
        <dbReference type="Pfam" id="PF10354"/>
    </source>
</evidence>
<proteinExistence type="predicted"/>
<dbReference type="GO" id="GO:0005737">
    <property type="term" value="C:cytoplasm"/>
    <property type="evidence" value="ECO:0007669"/>
    <property type="project" value="TreeGrafter"/>
</dbReference>
<accession>A0A067KK49</accession>
<feature type="domain" description="25S rRNA (uridine-N(3))-methyltransferase BMT5-like" evidence="1">
    <location>
        <begin position="26"/>
        <end position="191"/>
    </location>
</feature>
<gene>
    <name evidence="2" type="ORF">JCGZ_13180</name>
</gene>
<dbReference type="Proteomes" id="UP000027138">
    <property type="component" value="Unassembled WGS sequence"/>
</dbReference>
<dbReference type="PANTHER" id="PTHR11538">
    <property type="entry name" value="PHENYLALANYL-TRNA SYNTHETASE"/>
    <property type="match status" value="1"/>
</dbReference>